<keyword evidence="1" id="KW-0812">Transmembrane</keyword>
<organism evidence="2 3">
    <name type="scientific">Chitinophaga filiformis</name>
    <name type="common">Myxococcus filiformis</name>
    <name type="synonym">Flexibacter filiformis</name>
    <dbReference type="NCBI Taxonomy" id="104663"/>
    <lineage>
        <taxon>Bacteria</taxon>
        <taxon>Pseudomonadati</taxon>
        <taxon>Bacteroidota</taxon>
        <taxon>Chitinophagia</taxon>
        <taxon>Chitinophagales</taxon>
        <taxon>Chitinophagaceae</taxon>
        <taxon>Chitinophaga</taxon>
    </lineage>
</organism>
<accession>A0ABY4HXA8</accession>
<dbReference type="NCBIfam" id="TIGR03781">
    <property type="entry name" value="Bac_Flav_CT_K"/>
    <property type="match status" value="1"/>
</dbReference>
<sequence length="205" mass="23829">MMQQLKNIDTAFKHTRLFSAVLVIAYTCLCGYIIYSCLDKVENAQQRIYLIAGERAIEAFASNRKDNVPVEARGHVRLFHQLFFELSPDEKVIDAHMKSALYLADESAKEAYYDLKEKNYFTSIISANVSQELTCDSVQLNLNEYPYRFRYYGTLRIIRTSAIVTRSLVTEGYLRNVDRSDNNTHGFLITQWVTIENRDINMIKR</sequence>
<dbReference type="InterPro" id="IPR022276">
    <property type="entry name" value="Conjug_transposon_TraK"/>
</dbReference>
<evidence type="ECO:0000256" key="1">
    <source>
        <dbReference type="SAM" id="Phobius"/>
    </source>
</evidence>
<dbReference type="Proteomes" id="UP000830198">
    <property type="component" value="Chromosome"/>
</dbReference>
<keyword evidence="1" id="KW-0472">Membrane</keyword>
<dbReference type="EMBL" id="CP095855">
    <property type="protein sequence ID" value="UPK68025.1"/>
    <property type="molecule type" value="Genomic_DNA"/>
</dbReference>
<gene>
    <name evidence="2" type="primary">traK</name>
    <name evidence="2" type="ORF">MYF79_24025</name>
</gene>
<dbReference type="RefSeq" id="WP_247810366.1">
    <property type="nucleotide sequence ID" value="NZ_CP095855.1"/>
</dbReference>
<evidence type="ECO:0000313" key="3">
    <source>
        <dbReference type="Proteomes" id="UP000830198"/>
    </source>
</evidence>
<proteinExistence type="predicted"/>
<keyword evidence="1" id="KW-1133">Transmembrane helix</keyword>
<evidence type="ECO:0000313" key="2">
    <source>
        <dbReference type="EMBL" id="UPK68025.1"/>
    </source>
</evidence>
<name>A0ABY4HXA8_CHIFI</name>
<keyword evidence="3" id="KW-1185">Reference proteome</keyword>
<reference evidence="2 3" key="1">
    <citation type="submission" date="2022-04" db="EMBL/GenBank/DDBJ databases">
        <title>The arsenic-methylating capacity of Chitinophaga filiformis YT5 during chitin decomposition.</title>
        <authorList>
            <person name="Chen G."/>
            <person name="Liang Y."/>
        </authorList>
    </citation>
    <scope>NUCLEOTIDE SEQUENCE [LARGE SCALE GENOMIC DNA]</scope>
    <source>
        <strain evidence="2 3">YT5</strain>
    </source>
</reference>
<feature type="transmembrane region" description="Helical" evidence="1">
    <location>
        <begin position="16"/>
        <end position="35"/>
    </location>
</feature>
<protein>
    <submittedName>
        <fullName evidence="2">Conjugative transposon protein TraK</fullName>
    </submittedName>
</protein>